<dbReference type="InterPro" id="IPR051374">
    <property type="entry name" value="Ataxin-10/CTR86_families"/>
</dbReference>
<dbReference type="Proteomes" id="UP001488838">
    <property type="component" value="Unassembled WGS sequence"/>
</dbReference>
<dbReference type="GO" id="GO:0005829">
    <property type="term" value="C:cytosol"/>
    <property type="evidence" value="ECO:0007669"/>
    <property type="project" value="TreeGrafter"/>
</dbReference>
<name>A0AAW0HL13_MYOGA</name>
<organism evidence="1 2">
    <name type="scientific">Myodes glareolus</name>
    <name type="common">Bank vole</name>
    <name type="synonym">Clethrionomys glareolus</name>
    <dbReference type="NCBI Taxonomy" id="447135"/>
    <lineage>
        <taxon>Eukaryota</taxon>
        <taxon>Metazoa</taxon>
        <taxon>Chordata</taxon>
        <taxon>Craniata</taxon>
        <taxon>Vertebrata</taxon>
        <taxon>Euteleostomi</taxon>
        <taxon>Mammalia</taxon>
        <taxon>Eutheria</taxon>
        <taxon>Euarchontoglires</taxon>
        <taxon>Glires</taxon>
        <taxon>Rodentia</taxon>
        <taxon>Myomorpha</taxon>
        <taxon>Muroidea</taxon>
        <taxon>Cricetidae</taxon>
        <taxon>Arvicolinae</taxon>
        <taxon>Myodes</taxon>
    </lineage>
</organism>
<dbReference type="PANTHER" id="PTHR13255:SF0">
    <property type="entry name" value="ATAXIN-10"/>
    <property type="match status" value="1"/>
</dbReference>
<gene>
    <name evidence="1" type="ORF">U0070_004210</name>
</gene>
<comment type="caution">
    <text evidence="1">The sequence shown here is derived from an EMBL/GenBank/DDBJ whole genome shotgun (WGS) entry which is preliminary data.</text>
</comment>
<dbReference type="EMBL" id="JBBHLL010000412">
    <property type="protein sequence ID" value="KAK7803574.1"/>
    <property type="molecule type" value="Genomic_DNA"/>
</dbReference>
<protein>
    <recommendedName>
        <fullName evidence="3">ATXN10</fullName>
    </recommendedName>
</protein>
<feature type="non-terminal residue" evidence="1">
    <location>
        <position position="228"/>
    </location>
</feature>
<evidence type="ECO:0000313" key="1">
    <source>
        <dbReference type="EMBL" id="KAK7803574.1"/>
    </source>
</evidence>
<reference evidence="1 2" key="1">
    <citation type="journal article" date="2023" name="bioRxiv">
        <title>Conserved and derived expression patterns and positive selection on dental genes reveal complex evolutionary context of ever-growing rodent molars.</title>
        <authorList>
            <person name="Calamari Z.T."/>
            <person name="Song A."/>
            <person name="Cohen E."/>
            <person name="Akter M."/>
            <person name="Roy R.D."/>
            <person name="Hallikas O."/>
            <person name="Christensen M.M."/>
            <person name="Li P."/>
            <person name="Marangoni P."/>
            <person name="Jernvall J."/>
            <person name="Klein O.D."/>
        </authorList>
    </citation>
    <scope>NUCLEOTIDE SEQUENCE [LARGE SCALE GENOMIC DNA]</scope>
    <source>
        <strain evidence="1">V071</strain>
    </source>
</reference>
<dbReference type="AlphaFoldDB" id="A0AAW0HL13"/>
<accession>A0AAW0HL13</accession>
<evidence type="ECO:0000313" key="2">
    <source>
        <dbReference type="Proteomes" id="UP001488838"/>
    </source>
</evidence>
<sequence>MSCLNHPDKKIVAYCSMILFTSLNPERMKDLEENLNIAINVIEAHQKHPESEWPFLIIADHFLKSPELVEAMYSKLSDQERVTLLDIMIARLVGDEQLTKDDISIFLRHAELIANSFVDQCRNVLKLISEPHTEDKEALATIRLLDVLCEMTSHTELLGYLQVFPGLMERVIDVLRVIHVVGKDTTNIFSPSDSLKAEGDIEHMTEGFKSHLIRLIGNLCYKNKENQD</sequence>
<proteinExistence type="predicted"/>
<keyword evidence="2" id="KW-1185">Reference proteome</keyword>
<dbReference type="GO" id="GO:0031175">
    <property type="term" value="P:neuron projection development"/>
    <property type="evidence" value="ECO:0007669"/>
    <property type="project" value="TreeGrafter"/>
</dbReference>
<evidence type="ECO:0008006" key="3">
    <source>
        <dbReference type="Google" id="ProtNLM"/>
    </source>
</evidence>
<dbReference type="PANTHER" id="PTHR13255">
    <property type="entry name" value="ATAXIN-10"/>
    <property type="match status" value="1"/>
</dbReference>